<feature type="domain" description="Pyridine nucleotide-disulphide oxidoreductase dimerisation" evidence="14">
    <location>
        <begin position="344"/>
        <end position="453"/>
    </location>
</feature>
<reference evidence="17" key="1">
    <citation type="journal article" date="2019" name="Int. J. Syst. Evol. Microbiol.">
        <title>The Global Catalogue of Microorganisms (GCM) 10K type strain sequencing project: providing services to taxonomists for standard genome sequencing and annotation.</title>
        <authorList>
            <consortium name="The Broad Institute Genomics Platform"/>
            <consortium name="The Broad Institute Genome Sequencing Center for Infectious Disease"/>
            <person name="Wu L."/>
            <person name="Ma J."/>
        </authorList>
    </citation>
    <scope>NUCLEOTIDE SEQUENCE [LARGE SCALE GENOMIC DNA]</scope>
    <source>
        <strain evidence="17">JCM 16601</strain>
    </source>
</reference>
<comment type="caution">
    <text evidence="16">The sequence shown here is derived from an EMBL/GenBank/DDBJ whole genome shotgun (WGS) entry which is preliminary data.</text>
</comment>
<evidence type="ECO:0000313" key="16">
    <source>
        <dbReference type="EMBL" id="GAA3957690.1"/>
    </source>
</evidence>
<dbReference type="Pfam" id="PF07992">
    <property type="entry name" value="Pyr_redox_2"/>
    <property type="match status" value="1"/>
</dbReference>
<keyword evidence="8 13" id="KW-0560">Oxidoreductase</keyword>
<dbReference type="SUPFAM" id="SSF55424">
    <property type="entry name" value="FAD/NAD-linked reductases, dimerisation (C-terminal) domain"/>
    <property type="match status" value="1"/>
</dbReference>
<protein>
    <recommendedName>
        <fullName evidence="4 13">Dihydrolipoyl dehydrogenase</fullName>
        <ecNumber evidence="3 13">1.8.1.4</ecNumber>
    </recommendedName>
</protein>
<dbReference type="PANTHER" id="PTHR22912">
    <property type="entry name" value="DISULFIDE OXIDOREDUCTASE"/>
    <property type="match status" value="1"/>
</dbReference>
<dbReference type="InterPro" id="IPR023753">
    <property type="entry name" value="FAD/NAD-binding_dom"/>
</dbReference>
<dbReference type="RefSeq" id="WP_259092773.1">
    <property type="nucleotide sequence ID" value="NZ_BAAAZC010000002.1"/>
</dbReference>
<evidence type="ECO:0000256" key="10">
    <source>
        <dbReference type="ARBA" id="ARBA00023157"/>
    </source>
</evidence>
<dbReference type="Pfam" id="PF02852">
    <property type="entry name" value="Pyr_redox_dim"/>
    <property type="match status" value="1"/>
</dbReference>
<keyword evidence="9 13" id="KW-0520">NAD</keyword>
<evidence type="ECO:0000256" key="5">
    <source>
        <dbReference type="ARBA" id="ARBA00022490"/>
    </source>
</evidence>
<dbReference type="Gene3D" id="3.30.390.30">
    <property type="match status" value="1"/>
</dbReference>
<accession>A0ABP7P1B2</accession>
<comment type="similarity">
    <text evidence="2 13">Belongs to the class-I pyridine nucleotide-disulfide oxidoreductase family.</text>
</comment>
<keyword evidence="11 13" id="KW-0676">Redox-active center</keyword>
<keyword evidence="10" id="KW-1015">Disulfide bond</keyword>
<dbReference type="InterPro" id="IPR050151">
    <property type="entry name" value="Class-I_Pyr_Nuc-Dis_Oxidored"/>
</dbReference>
<dbReference type="EC" id="1.8.1.4" evidence="3 13"/>
<dbReference type="SUPFAM" id="SSF51905">
    <property type="entry name" value="FAD/NAD(P)-binding domain"/>
    <property type="match status" value="1"/>
</dbReference>
<dbReference type="InterPro" id="IPR016156">
    <property type="entry name" value="FAD/NAD-linked_Rdtase_dimer_sf"/>
</dbReference>
<keyword evidence="7 13" id="KW-0274">FAD</keyword>
<dbReference type="NCBIfam" id="TIGR01350">
    <property type="entry name" value="lipoamide_DH"/>
    <property type="match status" value="1"/>
</dbReference>
<evidence type="ECO:0000256" key="7">
    <source>
        <dbReference type="ARBA" id="ARBA00022827"/>
    </source>
</evidence>
<dbReference type="PIRSF" id="PIRSF000350">
    <property type="entry name" value="Mercury_reductase_MerA"/>
    <property type="match status" value="1"/>
</dbReference>
<keyword evidence="5" id="KW-0963">Cytoplasm</keyword>
<proteinExistence type="inferred from homology"/>
<dbReference type="PANTHER" id="PTHR22912:SF217">
    <property type="entry name" value="DIHYDROLIPOYL DEHYDROGENASE"/>
    <property type="match status" value="1"/>
</dbReference>
<dbReference type="EMBL" id="BAAAZC010000002">
    <property type="protein sequence ID" value="GAA3957690.1"/>
    <property type="molecule type" value="Genomic_DNA"/>
</dbReference>
<name>A0ABP7P1B2_9SPHI</name>
<evidence type="ECO:0000256" key="6">
    <source>
        <dbReference type="ARBA" id="ARBA00022630"/>
    </source>
</evidence>
<keyword evidence="6 13" id="KW-0285">Flavoprotein</keyword>
<evidence type="ECO:0000256" key="11">
    <source>
        <dbReference type="ARBA" id="ARBA00023284"/>
    </source>
</evidence>
<dbReference type="InterPro" id="IPR036188">
    <property type="entry name" value="FAD/NAD-bd_sf"/>
</dbReference>
<dbReference type="Gene3D" id="3.50.50.60">
    <property type="entry name" value="FAD/NAD(P)-binding domain"/>
    <property type="match status" value="2"/>
</dbReference>
<evidence type="ECO:0000256" key="1">
    <source>
        <dbReference type="ARBA" id="ARBA00004496"/>
    </source>
</evidence>
<dbReference type="InterPro" id="IPR004099">
    <property type="entry name" value="Pyr_nucl-diS_OxRdtase_dimer"/>
</dbReference>
<dbReference type="InterPro" id="IPR006258">
    <property type="entry name" value="Lipoamide_DH"/>
</dbReference>
<dbReference type="InterPro" id="IPR012999">
    <property type="entry name" value="Pyr_OxRdtase_I_AS"/>
</dbReference>
<evidence type="ECO:0000256" key="12">
    <source>
        <dbReference type="ARBA" id="ARBA00049187"/>
    </source>
</evidence>
<evidence type="ECO:0000256" key="4">
    <source>
        <dbReference type="ARBA" id="ARBA00016961"/>
    </source>
</evidence>
<dbReference type="PROSITE" id="PS00076">
    <property type="entry name" value="PYRIDINE_REDOX_1"/>
    <property type="match status" value="1"/>
</dbReference>
<dbReference type="PRINTS" id="PR00368">
    <property type="entry name" value="FADPNR"/>
</dbReference>
<evidence type="ECO:0000313" key="17">
    <source>
        <dbReference type="Proteomes" id="UP001500742"/>
    </source>
</evidence>
<evidence type="ECO:0000256" key="3">
    <source>
        <dbReference type="ARBA" id="ARBA00012608"/>
    </source>
</evidence>
<dbReference type="InterPro" id="IPR001100">
    <property type="entry name" value="Pyr_nuc-diS_OxRdtase"/>
</dbReference>
<dbReference type="PRINTS" id="PR00411">
    <property type="entry name" value="PNDRDTASEI"/>
</dbReference>
<comment type="catalytic activity">
    <reaction evidence="12 13">
        <text>N(6)-[(R)-dihydrolipoyl]-L-lysyl-[protein] + NAD(+) = N(6)-[(R)-lipoyl]-L-lysyl-[protein] + NADH + H(+)</text>
        <dbReference type="Rhea" id="RHEA:15045"/>
        <dbReference type="Rhea" id="RHEA-COMP:10474"/>
        <dbReference type="Rhea" id="RHEA-COMP:10475"/>
        <dbReference type="ChEBI" id="CHEBI:15378"/>
        <dbReference type="ChEBI" id="CHEBI:57540"/>
        <dbReference type="ChEBI" id="CHEBI:57945"/>
        <dbReference type="ChEBI" id="CHEBI:83099"/>
        <dbReference type="ChEBI" id="CHEBI:83100"/>
        <dbReference type="EC" id="1.8.1.4"/>
    </reaction>
</comment>
<keyword evidence="17" id="KW-1185">Reference proteome</keyword>
<feature type="domain" description="FAD/NAD(P)-binding" evidence="15">
    <location>
        <begin position="3"/>
        <end position="324"/>
    </location>
</feature>
<evidence type="ECO:0000256" key="9">
    <source>
        <dbReference type="ARBA" id="ARBA00023027"/>
    </source>
</evidence>
<organism evidence="16 17">
    <name type="scientific">Mucilaginibacter dorajii</name>
    <dbReference type="NCBI Taxonomy" id="692994"/>
    <lineage>
        <taxon>Bacteria</taxon>
        <taxon>Pseudomonadati</taxon>
        <taxon>Bacteroidota</taxon>
        <taxon>Sphingobacteriia</taxon>
        <taxon>Sphingobacteriales</taxon>
        <taxon>Sphingobacteriaceae</taxon>
        <taxon>Mucilaginibacter</taxon>
    </lineage>
</organism>
<gene>
    <name evidence="16" type="primary">lpdA_1</name>
    <name evidence="16" type="ORF">GCM10022210_01140</name>
</gene>
<evidence type="ECO:0000256" key="8">
    <source>
        <dbReference type="ARBA" id="ARBA00023002"/>
    </source>
</evidence>
<dbReference type="Proteomes" id="UP001500742">
    <property type="component" value="Unassembled WGS sequence"/>
</dbReference>
<comment type="subcellular location">
    <subcellularLocation>
        <location evidence="1">Cytoplasm</location>
    </subcellularLocation>
</comment>
<evidence type="ECO:0000259" key="15">
    <source>
        <dbReference type="Pfam" id="PF07992"/>
    </source>
</evidence>
<evidence type="ECO:0000256" key="2">
    <source>
        <dbReference type="ARBA" id="ARBA00007532"/>
    </source>
</evidence>
<sequence>MDYDLIVIGSGPGGYVAAIRASQLGLKTAIIEKESLGGICLNWGCIPTKALLKSAQVFEYLNHSQDYGIKINGTGEVDFGAVVKRSRGVADGMSKGVQFLMKKNKIDVINGFGKLKSKGVVEVKLNDGSTKQITAKSIIIATGGRSRELPNIKQDGVKVIGYRQAMVLPKQPKSMVVVGSGAIGIEFAYFYNSIGTKVTVVEYLNNIVPLEDEEVSIGLQRILKKQGINILTNANVESVDSSGELCKVSIKTATGTEVIEAEIVLSAVGISTNIEGIGLEENGVKTDRGKVLVDDYYKTNVEGVYAIGDIVKGQALAHVASAEGIICVEKIAGQNPHPLDYNNIPGCTYCSPEVASVGYTEKAAKEAGYEIKVGKFPFSASGKASAAGAKDGFVKLIFDAKYGEFLGAHMLGYNVTEMIAEVVTARKLEATGHEIIKSVHPHPTMSEAVMEAAAAAYGEVIHL</sequence>
<comment type="cofactor">
    <cofactor evidence="13">
        <name>FAD</name>
        <dbReference type="ChEBI" id="CHEBI:57692"/>
    </cofactor>
    <text evidence="13">Binds 1 FAD per subunit.</text>
</comment>
<evidence type="ECO:0000259" key="14">
    <source>
        <dbReference type="Pfam" id="PF02852"/>
    </source>
</evidence>
<comment type="miscellaneous">
    <text evidence="13">The active site is a redox-active disulfide bond.</text>
</comment>
<evidence type="ECO:0000256" key="13">
    <source>
        <dbReference type="RuleBase" id="RU003692"/>
    </source>
</evidence>